<feature type="transmembrane region" description="Helical" evidence="1">
    <location>
        <begin position="58"/>
        <end position="77"/>
    </location>
</feature>
<evidence type="ECO:0000313" key="2">
    <source>
        <dbReference type="EMBL" id="RJG42112.1"/>
    </source>
</evidence>
<feature type="transmembrane region" description="Helical" evidence="1">
    <location>
        <begin position="23"/>
        <end position="46"/>
    </location>
</feature>
<dbReference type="AlphaFoldDB" id="A0A418YCB6"/>
<reference evidence="2 3" key="2">
    <citation type="submission" date="2019-01" db="EMBL/GenBank/DDBJ databases">
        <title>Motilimonas pumilus sp. nov., isolated from the gut of sea cucumber (Apostichopus japonicus).</title>
        <authorList>
            <person name="Wang F.-Q."/>
            <person name="Ren L.-H."/>
            <person name="Lin Y.-W."/>
            <person name="Sun G.-H."/>
            <person name="Du Z.-J."/>
            <person name="Zhao J.-X."/>
            <person name="Liu X.-J."/>
            <person name="Liu L.-J."/>
        </authorList>
    </citation>
    <scope>NUCLEOTIDE SEQUENCE [LARGE SCALE GENOMIC DNA]</scope>
    <source>
        <strain evidence="2 3">PLHSC7-2</strain>
    </source>
</reference>
<organism evidence="2 3">
    <name type="scientific">Motilimonas pumila</name>
    <dbReference type="NCBI Taxonomy" id="2303987"/>
    <lineage>
        <taxon>Bacteria</taxon>
        <taxon>Pseudomonadati</taxon>
        <taxon>Pseudomonadota</taxon>
        <taxon>Gammaproteobacteria</taxon>
        <taxon>Alteromonadales</taxon>
        <taxon>Alteromonadales genera incertae sedis</taxon>
        <taxon>Motilimonas</taxon>
    </lineage>
</organism>
<evidence type="ECO:0000313" key="3">
    <source>
        <dbReference type="Proteomes" id="UP000283255"/>
    </source>
</evidence>
<comment type="caution">
    <text evidence="2">The sequence shown here is derived from an EMBL/GenBank/DDBJ whole genome shotgun (WGS) entry which is preliminary data.</text>
</comment>
<evidence type="ECO:0000256" key="1">
    <source>
        <dbReference type="SAM" id="Phobius"/>
    </source>
</evidence>
<keyword evidence="1" id="KW-0812">Transmembrane</keyword>
<dbReference type="RefSeq" id="WP_119911620.1">
    <property type="nucleotide sequence ID" value="NZ_QZCH01000021.1"/>
</dbReference>
<dbReference type="OrthoDB" id="6305308at2"/>
<name>A0A418YCB6_9GAMM</name>
<accession>A0A418YCB6</accession>
<gene>
    <name evidence="2" type="ORF">D1Z90_15110</name>
</gene>
<dbReference type="EMBL" id="QZCH01000021">
    <property type="protein sequence ID" value="RJG42112.1"/>
    <property type="molecule type" value="Genomic_DNA"/>
</dbReference>
<dbReference type="Proteomes" id="UP000283255">
    <property type="component" value="Unassembled WGS sequence"/>
</dbReference>
<proteinExistence type="predicted"/>
<protein>
    <submittedName>
        <fullName evidence="2">Uncharacterized protein</fullName>
    </submittedName>
</protein>
<keyword evidence="1" id="KW-0472">Membrane</keyword>
<keyword evidence="1" id="KW-1133">Transmembrane helix</keyword>
<sequence>MLSQFSLKSPLVQVQYCKQFQRCLVAGNVLMLISLFAILGCLYVSYLQPEQFSLVQQISSHIAMILLATFIKVGYVMRGIAMNGFGLKAF</sequence>
<keyword evidence="3" id="KW-1185">Reference proteome</keyword>
<reference evidence="2 3" key="1">
    <citation type="submission" date="2018-09" db="EMBL/GenBank/DDBJ databases">
        <authorList>
            <person name="Wang F."/>
        </authorList>
    </citation>
    <scope>NUCLEOTIDE SEQUENCE [LARGE SCALE GENOMIC DNA]</scope>
    <source>
        <strain evidence="2 3">PLHSC7-2</strain>
    </source>
</reference>